<dbReference type="EMBL" id="MK620896">
    <property type="protein sequence ID" value="QBZ72454.1"/>
    <property type="molecule type" value="Genomic_DNA"/>
</dbReference>
<sequence>MNKWLTKHASTISLFLAGWFLVNAVLDAVSGKWSEFWLDLIIVASNLNLAVYEHEIKHGLLVRPKRDSFDYSK</sequence>
<organism evidence="1 2">
    <name type="scientific">Streptomyces phage Circinus</name>
    <dbReference type="NCBI Taxonomy" id="2562189"/>
    <lineage>
        <taxon>Viruses</taxon>
        <taxon>Duplodnaviria</taxon>
        <taxon>Heunggongvirae</taxon>
        <taxon>Uroviricota</taxon>
        <taxon>Caudoviricetes</taxon>
        <taxon>Stanwilliamsviridae</taxon>
        <taxon>Loccivirinae</taxon>
        <taxon>Wilnyevirus</taxon>
        <taxon>Wilnyevirus billnye</taxon>
    </lineage>
</organism>
<name>A0A4D6E1S6_9CAUD</name>
<protein>
    <submittedName>
        <fullName evidence="1">Uncharacterized protein</fullName>
    </submittedName>
</protein>
<gene>
    <name evidence="1" type="primary">200</name>
    <name evidence="1" type="ORF">SEA_CIRCINUS_200</name>
</gene>
<proteinExistence type="predicted"/>
<accession>A0A4D6E1S6</accession>
<evidence type="ECO:0000313" key="2">
    <source>
        <dbReference type="Proteomes" id="UP000297201"/>
    </source>
</evidence>
<evidence type="ECO:0000313" key="1">
    <source>
        <dbReference type="EMBL" id="QBZ72454.1"/>
    </source>
</evidence>
<reference evidence="1 2" key="1">
    <citation type="submission" date="2019-03" db="EMBL/GenBank/DDBJ databases">
        <authorList>
            <person name="Kwan A."/>
            <person name="Miller C."/>
            <person name="Herrmann A."/>
            <person name="Tang B.L."/>
            <person name="Shaffer C.D."/>
            <person name="Weston-Hafer K.A."/>
            <person name="Russell D.A."/>
            <person name="Pope W.H."/>
            <person name="Jacobs-Sera D."/>
            <person name="Hendrix R.W."/>
            <person name="Hatfull G.F."/>
        </authorList>
    </citation>
    <scope>NUCLEOTIDE SEQUENCE [LARGE SCALE GENOMIC DNA]</scope>
</reference>
<dbReference type="Proteomes" id="UP000297201">
    <property type="component" value="Segment"/>
</dbReference>